<dbReference type="CDD" id="cd06225">
    <property type="entry name" value="HAMP"/>
    <property type="match status" value="1"/>
</dbReference>
<feature type="domain" description="Methyl-accepting transducer" evidence="4">
    <location>
        <begin position="380"/>
        <end position="616"/>
    </location>
</feature>
<comment type="similarity">
    <text evidence="2">Belongs to the methyl-accepting chemotaxis (MCP) protein family.</text>
</comment>
<keyword evidence="1" id="KW-0807">Transducer</keyword>
<dbReference type="InterPro" id="IPR004089">
    <property type="entry name" value="MCPsignal_dom"/>
</dbReference>
<dbReference type="CDD" id="cd11386">
    <property type="entry name" value="MCP_signal"/>
    <property type="match status" value="1"/>
</dbReference>
<dbReference type="SMART" id="SM00304">
    <property type="entry name" value="HAMP"/>
    <property type="match status" value="1"/>
</dbReference>
<evidence type="ECO:0008006" key="7">
    <source>
        <dbReference type="Google" id="ProtNLM"/>
    </source>
</evidence>
<evidence type="ECO:0000259" key="5">
    <source>
        <dbReference type="PROSITE" id="PS50885"/>
    </source>
</evidence>
<evidence type="ECO:0000256" key="2">
    <source>
        <dbReference type="ARBA" id="ARBA00029447"/>
    </source>
</evidence>
<dbReference type="Pfam" id="PF00672">
    <property type="entry name" value="HAMP"/>
    <property type="match status" value="1"/>
</dbReference>
<dbReference type="Gene3D" id="3.30.450.20">
    <property type="entry name" value="PAS domain"/>
    <property type="match status" value="1"/>
</dbReference>
<comment type="caution">
    <text evidence="6">The sequence shown here is derived from an EMBL/GenBank/DDBJ whole genome shotgun (WGS) entry which is preliminary data.</text>
</comment>
<keyword evidence="3" id="KW-1133">Transmembrane helix</keyword>
<dbReference type="PROSITE" id="PS50111">
    <property type="entry name" value="CHEMOTAXIS_TRANSDUC_2"/>
    <property type="match status" value="1"/>
</dbReference>
<feature type="domain" description="HAMP" evidence="5">
    <location>
        <begin position="354"/>
        <end position="410"/>
    </location>
</feature>
<name>A0A0F9HUY7_9ZZZZ</name>
<evidence type="ECO:0000259" key="4">
    <source>
        <dbReference type="PROSITE" id="PS50111"/>
    </source>
</evidence>
<dbReference type="PROSITE" id="PS50885">
    <property type="entry name" value="HAMP"/>
    <property type="match status" value="1"/>
</dbReference>
<dbReference type="PANTHER" id="PTHR32089">
    <property type="entry name" value="METHYL-ACCEPTING CHEMOTAXIS PROTEIN MCPB"/>
    <property type="match status" value="1"/>
</dbReference>
<dbReference type="EMBL" id="LAZR01021383">
    <property type="protein sequence ID" value="KKL85515.1"/>
    <property type="molecule type" value="Genomic_DNA"/>
</dbReference>
<gene>
    <name evidence="6" type="ORF">LCGC14_1953960</name>
</gene>
<dbReference type="SUPFAM" id="SSF58104">
    <property type="entry name" value="Methyl-accepting chemotaxis protein (MCP) signaling domain"/>
    <property type="match status" value="1"/>
</dbReference>
<keyword evidence="3" id="KW-0812">Transmembrane</keyword>
<keyword evidence="3" id="KW-0472">Membrane</keyword>
<feature type="transmembrane region" description="Helical" evidence="3">
    <location>
        <begin position="21"/>
        <end position="43"/>
    </location>
</feature>
<dbReference type="InterPro" id="IPR003660">
    <property type="entry name" value="HAMP_dom"/>
</dbReference>
<dbReference type="SMART" id="SM00283">
    <property type="entry name" value="MA"/>
    <property type="match status" value="1"/>
</dbReference>
<dbReference type="Pfam" id="PF00015">
    <property type="entry name" value="MCPsignal"/>
    <property type="match status" value="1"/>
</dbReference>
<evidence type="ECO:0000313" key="6">
    <source>
        <dbReference type="EMBL" id="KKL85515.1"/>
    </source>
</evidence>
<proteinExistence type="inferred from homology"/>
<dbReference type="GO" id="GO:0007165">
    <property type="term" value="P:signal transduction"/>
    <property type="evidence" value="ECO:0007669"/>
    <property type="project" value="UniProtKB-KW"/>
</dbReference>
<evidence type="ECO:0000256" key="3">
    <source>
        <dbReference type="SAM" id="Phobius"/>
    </source>
</evidence>
<dbReference type="GO" id="GO:0016020">
    <property type="term" value="C:membrane"/>
    <property type="evidence" value="ECO:0007669"/>
    <property type="project" value="InterPro"/>
</dbReference>
<reference evidence="6" key="1">
    <citation type="journal article" date="2015" name="Nature">
        <title>Complex archaea that bridge the gap between prokaryotes and eukaryotes.</title>
        <authorList>
            <person name="Spang A."/>
            <person name="Saw J.H."/>
            <person name="Jorgensen S.L."/>
            <person name="Zaremba-Niedzwiedzka K."/>
            <person name="Martijn J."/>
            <person name="Lind A.E."/>
            <person name="van Eijk R."/>
            <person name="Schleper C."/>
            <person name="Guy L."/>
            <person name="Ettema T.J."/>
        </authorList>
    </citation>
    <scope>NUCLEOTIDE SEQUENCE</scope>
</reference>
<organism evidence="6">
    <name type="scientific">marine sediment metagenome</name>
    <dbReference type="NCBI Taxonomy" id="412755"/>
    <lineage>
        <taxon>unclassified sequences</taxon>
        <taxon>metagenomes</taxon>
        <taxon>ecological metagenomes</taxon>
    </lineage>
</organism>
<accession>A0A0F9HUY7</accession>
<dbReference type="Gene3D" id="1.10.287.950">
    <property type="entry name" value="Methyl-accepting chemotaxis protein"/>
    <property type="match status" value="2"/>
</dbReference>
<protein>
    <recommendedName>
        <fullName evidence="7">Methyl-accepting chemotaxis protein</fullName>
    </recommendedName>
</protein>
<feature type="transmembrane region" description="Helical" evidence="3">
    <location>
        <begin position="333"/>
        <end position="353"/>
    </location>
</feature>
<sequence>MEKSSEGTKRKRRLKFGIKQKLLTYFLLIAIIPIVGVTIYSTLSLNQSYEKDRLAQFNALAENKMYSIMDWFSQRREDINFVSKSPTVHMFAEALNDKSSTDYSYAVEEIGEIMANMIELFGTYTEIYILNTSGETIAHEYATGWTSRHSLGMDHSSDESFNAIVDQAANNDFTFLTDFQFSSSGEYIEIKVSSVIQDENALFQGVLVGSLDLEYIHAFLHMTEGLGNSGETYLANNEGYWLVYTMSEYYTTETGMYDDIDDIVLTEKLTTKGLLQAIGNKANAVSSSNTNYRGVAVMGVYHYLDISNVNPWYLIVEIDVSEALAVPNDLMTISIWIVVIVAIIVAIIGYVIAKRFTDPIITLNSLAVRVADGDLTHIGENGKARKGNDEIAVLGRSFGTMTENIRDIIATSQDASVNVSNIATELAASSSEVNAAAEEISSTTQEVAQSSQSQVDSLVEINKMANEISALSHEVMSSTKDINRIMDLITNISDQTNLLALNASIEAGRAGEHGRGFAVVADEVRKLAEESQSAVSETASKIDEITTRITNTVELIGTITVDIKGATTAGEENSRAMEGISASSEQQTASMEEITSTANKLGTLAEKLKEGLDMFDLGGSGGERRVEDVRKHEVEDVRKHEVEDVRKHEEITTIK</sequence>
<evidence type="ECO:0000256" key="1">
    <source>
        <dbReference type="ARBA" id="ARBA00023224"/>
    </source>
</evidence>
<dbReference type="PANTHER" id="PTHR32089:SF112">
    <property type="entry name" value="LYSOZYME-LIKE PROTEIN-RELATED"/>
    <property type="match status" value="1"/>
</dbReference>
<dbReference type="AlphaFoldDB" id="A0A0F9HUY7"/>